<dbReference type="PANTHER" id="PTHR21666">
    <property type="entry name" value="PEPTIDASE-RELATED"/>
    <property type="match status" value="1"/>
</dbReference>
<comment type="cofactor">
    <cofactor evidence="1">
        <name>Zn(2+)</name>
        <dbReference type="ChEBI" id="CHEBI:29105"/>
    </cofactor>
</comment>
<evidence type="ECO:0000313" key="11">
    <source>
        <dbReference type="Proteomes" id="UP001168552"/>
    </source>
</evidence>
<reference evidence="10" key="1">
    <citation type="submission" date="2023-06" db="EMBL/GenBank/DDBJ databases">
        <title>Cytophagales bacterium Strain LB-30, isolated from soil.</title>
        <authorList>
            <person name="Liu B."/>
        </authorList>
    </citation>
    <scope>NUCLEOTIDE SEQUENCE</scope>
    <source>
        <strain evidence="10">LB-30</strain>
    </source>
</reference>
<dbReference type="Gene3D" id="3.10.450.350">
    <property type="match status" value="1"/>
</dbReference>
<keyword evidence="5" id="KW-0378">Hydrolase</keyword>
<dbReference type="SUPFAM" id="SSF51261">
    <property type="entry name" value="Duplicated hybrid motif"/>
    <property type="match status" value="1"/>
</dbReference>
<comment type="subcellular location">
    <subcellularLocation>
        <location evidence="2">Cell envelope</location>
    </subcellularLocation>
</comment>
<gene>
    <name evidence="10" type="ORF">QWY31_08935</name>
</gene>
<dbReference type="InterPro" id="IPR045834">
    <property type="entry name" value="Csd3_N2"/>
</dbReference>
<keyword evidence="6" id="KW-0862">Zinc</keyword>
<keyword evidence="11" id="KW-1185">Reference proteome</keyword>
<evidence type="ECO:0000256" key="3">
    <source>
        <dbReference type="ARBA" id="ARBA00022670"/>
    </source>
</evidence>
<proteinExistence type="predicted"/>
<dbReference type="Proteomes" id="UP001168552">
    <property type="component" value="Unassembled WGS sequence"/>
</dbReference>
<dbReference type="PANTHER" id="PTHR21666:SF288">
    <property type="entry name" value="CELL DIVISION PROTEIN YTFB"/>
    <property type="match status" value="1"/>
</dbReference>
<keyword evidence="4" id="KW-0479">Metal-binding</keyword>
<evidence type="ECO:0000256" key="7">
    <source>
        <dbReference type="ARBA" id="ARBA00023049"/>
    </source>
</evidence>
<comment type="caution">
    <text evidence="10">The sequence shown here is derived from an EMBL/GenBank/DDBJ whole genome shotgun (WGS) entry which is preliminary data.</text>
</comment>
<feature type="domain" description="M23ase beta-sheet core" evidence="8">
    <location>
        <begin position="287"/>
        <end position="382"/>
    </location>
</feature>
<dbReference type="Pfam" id="PF19425">
    <property type="entry name" value="Csd3_N2"/>
    <property type="match status" value="1"/>
</dbReference>
<evidence type="ECO:0000256" key="5">
    <source>
        <dbReference type="ARBA" id="ARBA00022801"/>
    </source>
</evidence>
<evidence type="ECO:0000256" key="6">
    <source>
        <dbReference type="ARBA" id="ARBA00022833"/>
    </source>
</evidence>
<sequence length="449" mass="50559">MKRSLISLFSLIAISALVFAGLSYYQPLLTETELSVAEDSLQVETVAYEPTLLYGLVVDNLQIFEQTVKPNQNLSEILSAYNVPTQMVYQIAKASKEVFDVRRILAHKKVTVLCANDSAQSVKAFVYEPSPLEYVVFDLSDSIKVYKQERPIEVKEKTIVGSIESSLWESMMDAGASPELFSVLHDVYAWQIDFFRIQKGDAFKVIYEDKIVEGQSVGVGRILAAEFSHMGNPYYAFYYNQGSGEDYFDEEGNSLRKAFLKAPLNYSRISSRFSYKRFHPVQKRYKAHLGTDYAAPVGTPIMSVGDGVIVEATFGKYNGNYVKVRHNSTYTTQYLHMSKIASGIKPGTKVRQGQVIGYVGKTGLASGPHLCFRFWKGGQQVDAMRVQIPPSEPIKEDHRTAYMGVMKVWMHRLQEVKNTGELPKNTVENPIVLIEKEESASPINRLMIP</sequence>
<feature type="domain" description="Csd3-like second N-terminal" evidence="9">
    <location>
        <begin position="155"/>
        <end position="274"/>
    </location>
</feature>
<dbReference type="InterPro" id="IPR050570">
    <property type="entry name" value="Cell_wall_metabolism_enzyme"/>
</dbReference>
<keyword evidence="7" id="KW-0482">Metalloprotease</keyword>
<dbReference type="EMBL" id="JAUHJS010000004">
    <property type="protein sequence ID" value="MDN4165625.1"/>
    <property type="molecule type" value="Genomic_DNA"/>
</dbReference>
<dbReference type="CDD" id="cd12797">
    <property type="entry name" value="M23_peptidase"/>
    <property type="match status" value="1"/>
</dbReference>
<evidence type="ECO:0000313" key="10">
    <source>
        <dbReference type="EMBL" id="MDN4165625.1"/>
    </source>
</evidence>
<accession>A0ABT8F594</accession>
<evidence type="ECO:0000256" key="4">
    <source>
        <dbReference type="ARBA" id="ARBA00022723"/>
    </source>
</evidence>
<keyword evidence="3" id="KW-0645">Protease</keyword>
<name>A0ABT8F594_9BACT</name>
<dbReference type="Pfam" id="PF01551">
    <property type="entry name" value="Peptidase_M23"/>
    <property type="match status" value="1"/>
</dbReference>
<dbReference type="InterPro" id="IPR011055">
    <property type="entry name" value="Dup_hybrid_motif"/>
</dbReference>
<evidence type="ECO:0000259" key="8">
    <source>
        <dbReference type="Pfam" id="PF01551"/>
    </source>
</evidence>
<evidence type="ECO:0000259" key="9">
    <source>
        <dbReference type="Pfam" id="PF19425"/>
    </source>
</evidence>
<dbReference type="Gene3D" id="2.70.70.10">
    <property type="entry name" value="Glucose Permease (Domain IIA)"/>
    <property type="match status" value="1"/>
</dbReference>
<evidence type="ECO:0000256" key="1">
    <source>
        <dbReference type="ARBA" id="ARBA00001947"/>
    </source>
</evidence>
<organism evidence="10 11">
    <name type="scientific">Shiella aurantiaca</name>
    <dbReference type="NCBI Taxonomy" id="3058365"/>
    <lineage>
        <taxon>Bacteria</taxon>
        <taxon>Pseudomonadati</taxon>
        <taxon>Bacteroidota</taxon>
        <taxon>Cytophagia</taxon>
        <taxon>Cytophagales</taxon>
        <taxon>Shiellaceae</taxon>
        <taxon>Shiella</taxon>
    </lineage>
</organism>
<evidence type="ECO:0000256" key="2">
    <source>
        <dbReference type="ARBA" id="ARBA00004196"/>
    </source>
</evidence>
<protein>
    <submittedName>
        <fullName evidence="10">Peptidoglycan DD-metalloendopeptidase family protein</fullName>
    </submittedName>
</protein>
<dbReference type="RefSeq" id="WP_320004155.1">
    <property type="nucleotide sequence ID" value="NZ_JAUHJS010000004.1"/>
</dbReference>
<dbReference type="InterPro" id="IPR016047">
    <property type="entry name" value="M23ase_b-sheet_dom"/>
</dbReference>